<name>A0A011QFK1_9PROT</name>
<dbReference type="InterPro" id="IPR037522">
    <property type="entry name" value="HD_GYP_dom"/>
</dbReference>
<dbReference type="STRING" id="1454003.AW10_03602"/>
<evidence type="ECO:0000259" key="1">
    <source>
        <dbReference type="PROSITE" id="PS51832"/>
    </source>
</evidence>
<dbReference type="PROSITE" id="PS51832">
    <property type="entry name" value="HD_GYP"/>
    <property type="match status" value="1"/>
</dbReference>
<comment type="caution">
    <text evidence="2">The sequence shown here is derived from an EMBL/GenBank/DDBJ whole genome shotgun (WGS) entry which is preliminary data.</text>
</comment>
<dbReference type="NCBIfam" id="TIGR00277">
    <property type="entry name" value="HDIG"/>
    <property type="match status" value="1"/>
</dbReference>
<dbReference type="GO" id="GO:0071111">
    <property type="term" value="F:cyclic-guanylate-specific phosphodiesterase activity"/>
    <property type="evidence" value="ECO:0007669"/>
    <property type="project" value="UniProtKB-EC"/>
</dbReference>
<dbReference type="InterPro" id="IPR021812">
    <property type="entry name" value="DUF3391"/>
</dbReference>
<dbReference type="Pfam" id="PF13487">
    <property type="entry name" value="HD_5"/>
    <property type="match status" value="1"/>
</dbReference>
<gene>
    <name evidence="2" type="primary">rpfG_6</name>
    <name evidence="2" type="ORF">AW10_03602</name>
</gene>
<feature type="domain" description="HD-GYP" evidence="1">
    <location>
        <begin position="151"/>
        <end position="345"/>
    </location>
</feature>
<dbReference type="PATRIC" id="fig|1454003.3.peg.3662"/>
<dbReference type="EMBL" id="JEMX01000096">
    <property type="protein sequence ID" value="EXI77589.1"/>
    <property type="molecule type" value="Genomic_DNA"/>
</dbReference>
<dbReference type="Gene3D" id="1.10.3210.10">
    <property type="entry name" value="Hypothetical protein af1432"/>
    <property type="match status" value="1"/>
</dbReference>
<proteinExistence type="predicted"/>
<dbReference type="InterPro" id="IPR003607">
    <property type="entry name" value="HD/PDEase_dom"/>
</dbReference>
<dbReference type="PANTHER" id="PTHR43155:SF2">
    <property type="entry name" value="CYCLIC DI-GMP PHOSPHODIESTERASE PA4108"/>
    <property type="match status" value="1"/>
</dbReference>
<dbReference type="SUPFAM" id="SSF109604">
    <property type="entry name" value="HD-domain/PDEase-like"/>
    <property type="match status" value="1"/>
</dbReference>
<dbReference type="EC" id="3.1.4.52" evidence="2"/>
<dbReference type="Pfam" id="PF11871">
    <property type="entry name" value="DUF3391"/>
    <property type="match status" value="1"/>
</dbReference>
<accession>A0A011QFK1</accession>
<sequence length="429" mass="46133">MEEPVFVEPARLAIGMFVVLDLSWLEHPFSFNSFVIRSEDELATLRALGLEKIRIDPSRGTGITVPAAVEKPPALLAAVPEAAPEAAPAAVTRSDQELRIEHNRVLRSSIANAEKQAAIAVRSVRQSTRQFLVEPGQAIEQANALITGIAESLLGNSEVMVHLLGDKGSDDEVYHHSLNVAVLALILGKAMELDSEALQSVGVAAVFHDVGMAELPSRVRLQSENLTQAEEALLRKHCELGAGMALHSGLSKAVACAILQHHEHLDGSGYPNRLSGEQIGRAARIIAIVNHYDHLCNPAKAAAVTPYEALSTMFARNRSWFDAAMLTKLVHVLGVYPPGSIVQLSSGDTAMVISVNSARPLRPMLLVYDALIPKAEAIILDLEQAPQISISKALRAGSLPPPVNEYLSPRKRVAYFFGDGACADSDKES</sequence>
<keyword evidence="2" id="KW-0378">Hydrolase</keyword>
<dbReference type="Proteomes" id="UP000021816">
    <property type="component" value="Unassembled WGS sequence"/>
</dbReference>
<evidence type="ECO:0000313" key="3">
    <source>
        <dbReference type="Proteomes" id="UP000021816"/>
    </source>
</evidence>
<dbReference type="AlphaFoldDB" id="A0A011QFK1"/>
<dbReference type="InterPro" id="IPR006675">
    <property type="entry name" value="HDIG_dom"/>
</dbReference>
<evidence type="ECO:0000313" key="2">
    <source>
        <dbReference type="EMBL" id="EXI77589.1"/>
    </source>
</evidence>
<organism evidence="2 3">
    <name type="scientific">Candidatus Accumulibacter appositus</name>
    <dbReference type="NCBI Taxonomy" id="1454003"/>
    <lineage>
        <taxon>Bacteria</taxon>
        <taxon>Pseudomonadati</taxon>
        <taxon>Pseudomonadota</taxon>
        <taxon>Betaproteobacteria</taxon>
        <taxon>Candidatus Accumulibacter</taxon>
    </lineage>
</organism>
<dbReference type="PANTHER" id="PTHR43155">
    <property type="entry name" value="CYCLIC DI-GMP PHOSPHODIESTERASE PA4108-RELATED"/>
    <property type="match status" value="1"/>
</dbReference>
<dbReference type="SMART" id="SM00471">
    <property type="entry name" value="HDc"/>
    <property type="match status" value="1"/>
</dbReference>
<reference evidence="2 3" key="1">
    <citation type="submission" date="2014-02" db="EMBL/GenBank/DDBJ databases">
        <title>Expanding our view of genomic diversity in Candidatus Accumulibacter clades.</title>
        <authorList>
            <person name="Skennerton C.T."/>
            <person name="Barr J.J."/>
            <person name="Slater F.R."/>
            <person name="Bond P.L."/>
            <person name="Tyson G.W."/>
        </authorList>
    </citation>
    <scope>NUCLEOTIDE SEQUENCE [LARGE SCALE GENOMIC DNA]</scope>
    <source>
        <strain evidence="3">BA-92</strain>
    </source>
</reference>
<protein>
    <submittedName>
        <fullName evidence="2">Cyclic di-GMP phosphodiesterase response regulator RpfG</fullName>
        <ecNumber evidence="2">3.1.4.52</ecNumber>
    </submittedName>
</protein>
<dbReference type="CDD" id="cd00077">
    <property type="entry name" value="HDc"/>
    <property type="match status" value="1"/>
</dbReference>